<dbReference type="Gene3D" id="3.40.1440.10">
    <property type="entry name" value="GIY-YIG endonuclease"/>
    <property type="match status" value="1"/>
</dbReference>
<dbReference type="PANTHER" id="PTHR34477:SF1">
    <property type="entry name" value="UPF0213 PROTEIN YHBQ"/>
    <property type="match status" value="1"/>
</dbReference>
<dbReference type="InterPro" id="IPR035901">
    <property type="entry name" value="GIY-YIG_endonuc_sf"/>
</dbReference>
<comment type="caution">
    <text evidence="3">The sequence shown here is derived from an EMBL/GenBank/DDBJ whole genome shotgun (WGS) entry which is preliminary data.</text>
</comment>
<feature type="domain" description="GIY-YIG" evidence="2">
    <location>
        <begin position="1"/>
        <end position="78"/>
    </location>
</feature>
<organism evidence="3 4">
    <name type="scientific">Candidatus Nealsonbacteria bacterium RIFOXYB1_FULL_40_15</name>
    <dbReference type="NCBI Taxonomy" id="1801677"/>
    <lineage>
        <taxon>Bacteria</taxon>
        <taxon>Candidatus Nealsoniibacteriota</taxon>
    </lineage>
</organism>
<gene>
    <name evidence="3" type="ORF">A2365_03650</name>
</gene>
<dbReference type="InterPro" id="IPR000305">
    <property type="entry name" value="GIY-YIG_endonuc"/>
</dbReference>
<protein>
    <recommendedName>
        <fullName evidence="2">GIY-YIG domain-containing protein</fullName>
    </recommendedName>
</protein>
<evidence type="ECO:0000313" key="4">
    <source>
        <dbReference type="Proteomes" id="UP000177740"/>
    </source>
</evidence>
<dbReference type="InterPro" id="IPR050190">
    <property type="entry name" value="UPF0213_domain"/>
</dbReference>
<dbReference type="STRING" id="1801677.A2365_03650"/>
<evidence type="ECO:0000259" key="2">
    <source>
        <dbReference type="PROSITE" id="PS50164"/>
    </source>
</evidence>
<dbReference type="Pfam" id="PF01541">
    <property type="entry name" value="GIY-YIG"/>
    <property type="match status" value="1"/>
</dbReference>
<evidence type="ECO:0000313" key="3">
    <source>
        <dbReference type="EMBL" id="OGZ27711.1"/>
    </source>
</evidence>
<dbReference type="EMBL" id="MHMM01000004">
    <property type="protein sequence ID" value="OGZ27711.1"/>
    <property type="molecule type" value="Genomic_DNA"/>
</dbReference>
<name>A0A1G2EQR7_9BACT</name>
<proteinExistence type="inferred from homology"/>
<sequence length="82" mass="10148">MLWHVYILKSSKCRWYYVGSTNRIEERLKEHNKKQVISTKCHVPLKLVFLKKFNSEKNARAYERKIKEKRIEKERIIREIEK</sequence>
<accession>A0A1G2EQR7</accession>
<comment type="similarity">
    <text evidence="1">Belongs to the UPF0213 family.</text>
</comment>
<reference evidence="3 4" key="1">
    <citation type="journal article" date="2016" name="Nat. Commun.">
        <title>Thousands of microbial genomes shed light on interconnected biogeochemical processes in an aquifer system.</title>
        <authorList>
            <person name="Anantharaman K."/>
            <person name="Brown C.T."/>
            <person name="Hug L.A."/>
            <person name="Sharon I."/>
            <person name="Castelle C.J."/>
            <person name="Probst A.J."/>
            <person name="Thomas B.C."/>
            <person name="Singh A."/>
            <person name="Wilkins M.J."/>
            <person name="Karaoz U."/>
            <person name="Brodie E.L."/>
            <person name="Williams K.H."/>
            <person name="Hubbard S.S."/>
            <person name="Banfield J.F."/>
        </authorList>
    </citation>
    <scope>NUCLEOTIDE SEQUENCE [LARGE SCALE GENOMIC DNA]</scope>
</reference>
<dbReference type="Proteomes" id="UP000177740">
    <property type="component" value="Unassembled WGS sequence"/>
</dbReference>
<dbReference type="AlphaFoldDB" id="A0A1G2EQR7"/>
<evidence type="ECO:0000256" key="1">
    <source>
        <dbReference type="ARBA" id="ARBA00007435"/>
    </source>
</evidence>
<dbReference type="SUPFAM" id="SSF82771">
    <property type="entry name" value="GIY-YIG endonuclease"/>
    <property type="match status" value="1"/>
</dbReference>
<dbReference type="PROSITE" id="PS50164">
    <property type="entry name" value="GIY_YIG"/>
    <property type="match status" value="1"/>
</dbReference>
<dbReference type="PANTHER" id="PTHR34477">
    <property type="entry name" value="UPF0213 PROTEIN YHBQ"/>
    <property type="match status" value="1"/>
</dbReference>